<feature type="compositionally biased region" description="Polar residues" evidence="3">
    <location>
        <begin position="45"/>
        <end position="54"/>
    </location>
</feature>
<sequence>MNNKKNIFHQSTDNKRFQERHVEAKPTSKHATSRPTHNKKRPATASYTEKTSSEVTQTIWNTQLRKAGQSGTVQVHIKSNQDTPHEKKTGPLSPRAPEKIRKNRAEEMKVYGENACLTLFSQRPEAIVRAWATVEMSHKIGHLFSYLAKHKKAYHVVDNKELTLVSGTEHHGGICMLVKKPTPFTLSGYLAIAKEQDCLVLLDNVRNAYNIGGLVRTCAFYGVKGIIVDNVELLNSASATRIAEGGMEYIHPLETPNTEIALQQLRQAGYQIVHISHNKQAGSLAKVRFKNKIVFVLSETSSEALAAPQDTQVALSTVNPLKHGLNVTVAAGVLLATWYQH</sequence>
<dbReference type="PANTHER" id="PTHR46429:SF2">
    <property type="entry name" value="TRNA_RRNA METHYLTRANSFERASE"/>
    <property type="match status" value="1"/>
</dbReference>
<keyword evidence="1 5" id="KW-0489">Methyltransferase</keyword>
<keyword evidence="6" id="KW-1185">Reference proteome</keyword>
<dbReference type="Gene3D" id="3.40.1280.10">
    <property type="match status" value="1"/>
</dbReference>
<dbReference type="Pfam" id="PF00588">
    <property type="entry name" value="SpoU_methylase"/>
    <property type="match status" value="1"/>
</dbReference>
<evidence type="ECO:0000259" key="4">
    <source>
        <dbReference type="SMART" id="SM00967"/>
    </source>
</evidence>
<dbReference type="InterPro" id="IPR029064">
    <property type="entry name" value="Ribosomal_eL30-like_sf"/>
</dbReference>
<keyword evidence="2 5" id="KW-0808">Transferase</keyword>
<dbReference type="SUPFAM" id="SSF75217">
    <property type="entry name" value="alpha/beta knot"/>
    <property type="match status" value="1"/>
</dbReference>
<dbReference type="GO" id="GO:0032259">
    <property type="term" value="P:methylation"/>
    <property type="evidence" value="ECO:0007669"/>
    <property type="project" value="UniProtKB-KW"/>
</dbReference>
<dbReference type="NCBIfam" id="NF008117">
    <property type="entry name" value="PRK10864.1"/>
    <property type="match status" value="1"/>
</dbReference>
<dbReference type="GO" id="GO:0006396">
    <property type="term" value="P:RNA processing"/>
    <property type="evidence" value="ECO:0007669"/>
    <property type="project" value="InterPro"/>
</dbReference>
<dbReference type="GO" id="GO:0008173">
    <property type="term" value="F:RNA methyltransferase activity"/>
    <property type="evidence" value="ECO:0007669"/>
    <property type="project" value="InterPro"/>
</dbReference>
<dbReference type="CDD" id="cd18095">
    <property type="entry name" value="SpoU-like_rRNA-MTase"/>
    <property type="match status" value="1"/>
</dbReference>
<evidence type="ECO:0000256" key="2">
    <source>
        <dbReference type="ARBA" id="ARBA00022679"/>
    </source>
</evidence>
<dbReference type="InterPro" id="IPR029028">
    <property type="entry name" value="Alpha/beta_knot_MTases"/>
</dbReference>
<feature type="region of interest" description="Disordered" evidence="3">
    <location>
        <begin position="1"/>
        <end position="54"/>
    </location>
</feature>
<evidence type="ECO:0000256" key="3">
    <source>
        <dbReference type="SAM" id="MobiDB-lite"/>
    </source>
</evidence>
<feature type="compositionally biased region" description="Polar residues" evidence="3">
    <location>
        <begin position="1"/>
        <end position="11"/>
    </location>
</feature>
<dbReference type="EMBL" id="PHHA01000020">
    <property type="protein sequence ID" value="PJG84944.1"/>
    <property type="molecule type" value="Genomic_DNA"/>
</dbReference>
<dbReference type="SMART" id="SM00967">
    <property type="entry name" value="SpoU_sub_bind"/>
    <property type="match status" value="1"/>
</dbReference>
<dbReference type="Proteomes" id="UP000229329">
    <property type="component" value="Unassembled WGS sequence"/>
</dbReference>
<evidence type="ECO:0000313" key="5">
    <source>
        <dbReference type="EMBL" id="PJG84944.1"/>
    </source>
</evidence>
<dbReference type="GO" id="GO:0003723">
    <property type="term" value="F:RNA binding"/>
    <property type="evidence" value="ECO:0007669"/>
    <property type="project" value="InterPro"/>
</dbReference>
<dbReference type="SUPFAM" id="SSF55315">
    <property type="entry name" value="L30e-like"/>
    <property type="match status" value="1"/>
</dbReference>
<dbReference type="InterPro" id="IPR013123">
    <property type="entry name" value="SpoU_subst-bd"/>
</dbReference>
<dbReference type="InterPro" id="IPR001537">
    <property type="entry name" value="SpoU_MeTrfase"/>
</dbReference>
<dbReference type="InterPro" id="IPR004441">
    <property type="entry name" value="rRNA_MeTrfase_TrmH"/>
</dbReference>
<dbReference type="PANTHER" id="PTHR46429">
    <property type="entry name" value="23S RRNA (GUANOSINE-2'-O-)-METHYLTRANSFERASE RLMB"/>
    <property type="match status" value="1"/>
</dbReference>
<dbReference type="Gene3D" id="3.30.1330.30">
    <property type="match status" value="1"/>
</dbReference>
<proteinExistence type="predicted"/>
<dbReference type="Pfam" id="PF08032">
    <property type="entry name" value="SpoU_sub_bind"/>
    <property type="match status" value="1"/>
</dbReference>
<organism evidence="5 6">
    <name type="scientific">Conservatibacter flavescens</name>
    <dbReference type="NCBI Taxonomy" id="28161"/>
    <lineage>
        <taxon>Bacteria</taxon>
        <taxon>Pseudomonadati</taxon>
        <taxon>Pseudomonadota</taxon>
        <taxon>Gammaproteobacteria</taxon>
        <taxon>Pasteurellales</taxon>
        <taxon>Pasteurellaceae</taxon>
        <taxon>Conservatibacter</taxon>
    </lineage>
</organism>
<dbReference type="PIRSF" id="PIRSF006280">
    <property type="entry name" value="YfiF_prd"/>
    <property type="match status" value="1"/>
</dbReference>
<evidence type="ECO:0000256" key="1">
    <source>
        <dbReference type="ARBA" id="ARBA00022603"/>
    </source>
</evidence>
<comment type="caution">
    <text evidence="5">The sequence shown here is derived from an EMBL/GenBank/DDBJ whole genome shotgun (WGS) entry which is preliminary data.</text>
</comment>
<gene>
    <name evidence="5" type="ORF">CVP05_08905</name>
</gene>
<dbReference type="RefSeq" id="WP_100289221.1">
    <property type="nucleotide sequence ID" value="NZ_PHHA01000020.1"/>
</dbReference>
<dbReference type="InterPro" id="IPR016479">
    <property type="entry name" value="YfiF_prd"/>
</dbReference>
<feature type="compositionally biased region" description="Basic and acidic residues" evidence="3">
    <location>
        <begin position="12"/>
        <end position="26"/>
    </location>
</feature>
<protein>
    <submittedName>
        <fullName evidence="5">tRNA/rRNA methyltransferase</fullName>
    </submittedName>
</protein>
<accession>A0A2M8S1G1</accession>
<feature type="domain" description="RNA 2-O ribose methyltransferase substrate binding" evidence="4">
    <location>
        <begin position="109"/>
        <end position="184"/>
    </location>
</feature>
<dbReference type="OrthoDB" id="9785673at2"/>
<dbReference type="InterPro" id="IPR029026">
    <property type="entry name" value="tRNA_m1G_MTases_N"/>
</dbReference>
<feature type="compositionally biased region" description="Basic residues" evidence="3">
    <location>
        <begin position="27"/>
        <end position="42"/>
    </location>
</feature>
<name>A0A2M8S1G1_9PAST</name>
<reference evidence="5 6" key="1">
    <citation type="submission" date="2017-11" db="EMBL/GenBank/DDBJ databases">
        <title>Reclassification of Bisgaard taxon 7 as Conservatibacter flavescens gen. nov., sp. nov.</title>
        <authorList>
            <person name="Christensen H."/>
        </authorList>
    </citation>
    <scope>NUCLEOTIDE SEQUENCE [LARGE SCALE GENOMIC DNA]</scope>
    <source>
        <strain evidence="5 6">7_4</strain>
    </source>
</reference>
<dbReference type="AlphaFoldDB" id="A0A2M8S1G1"/>
<dbReference type="GO" id="GO:0005829">
    <property type="term" value="C:cytosol"/>
    <property type="evidence" value="ECO:0007669"/>
    <property type="project" value="TreeGrafter"/>
</dbReference>
<evidence type="ECO:0000313" key="6">
    <source>
        <dbReference type="Proteomes" id="UP000229329"/>
    </source>
</evidence>